<reference evidence="1 2" key="1">
    <citation type="submission" date="2020-08" db="EMBL/GenBank/DDBJ databases">
        <title>Genomic Encyclopedia of Type Strains, Phase IV (KMG-IV): sequencing the most valuable type-strain genomes for metagenomic binning, comparative biology and taxonomic classification.</title>
        <authorList>
            <person name="Goeker M."/>
        </authorList>
    </citation>
    <scope>NUCLEOTIDE SEQUENCE [LARGE SCALE GENOMIC DNA]</scope>
    <source>
        <strain evidence="1 2">DSM 10633</strain>
    </source>
</reference>
<sequence length="152" mass="16073">MLEENISEKSGFVRLALGIGLTACGISHLVKENGNKTLGMLSITAGSLKIAEGIFLYCPTKAMFSNNVKNAVTTSMQEFMDGDSLMTAFNSRYNSGNQNSNGGNGSTMQQMTQTAAKVAETVANTTQSGTMMEEAAKAIQGVTNNANQKKSK</sequence>
<dbReference type="AlphaFoldDB" id="A0A840PXU6"/>
<comment type="caution">
    <text evidence="1">The sequence shown here is derived from an EMBL/GenBank/DDBJ whole genome shotgun (WGS) entry which is preliminary data.</text>
</comment>
<proteinExistence type="predicted"/>
<evidence type="ECO:0000313" key="2">
    <source>
        <dbReference type="Proteomes" id="UP000557217"/>
    </source>
</evidence>
<dbReference type="RefSeq" id="WP_016838759.1">
    <property type="nucleotide sequence ID" value="NZ_AP018335.1"/>
</dbReference>
<gene>
    <name evidence="1" type="ORF">HNR36_001424</name>
</gene>
<accession>A0A840PXU6</accession>
<protein>
    <recommendedName>
        <fullName evidence="3">DUF2892 domain-containing protein</fullName>
    </recommendedName>
</protein>
<name>A0A840PXU6_URETH</name>
<evidence type="ECO:0000313" key="1">
    <source>
        <dbReference type="EMBL" id="MBB5149038.1"/>
    </source>
</evidence>
<dbReference type="EMBL" id="JACHGZ010000013">
    <property type="protein sequence ID" value="MBB5149038.1"/>
    <property type="molecule type" value="Genomic_DNA"/>
</dbReference>
<keyword evidence="2" id="KW-1185">Reference proteome</keyword>
<dbReference type="Proteomes" id="UP000557217">
    <property type="component" value="Unassembled WGS sequence"/>
</dbReference>
<organism evidence="1 2">
    <name type="scientific">Ureibacillus thermosphaericus</name>
    <dbReference type="NCBI Taxonomy" id="51173"/>
    <lineage>
        <taxon>Bacteria</taxon>
        <taxon>Bacillati</taxon>
        <taxon>Bacillota</taxon>
        <taxon>Bacilli</taxon>
        <taxon>Bacillales</taxon>
        <taxon>Caryophanaceae</taxon>
        <taxon>Ureibacillus</taxon>
    </lineage>
</organism>
<evidence type="ECO:0008006" key="3">
    <source>
        <dbReference type="Google" id="ProtNLM"/>
    </source>
</evidence>